<protein>
    <recommendedName>
        <fullName evidence="3">Phosphoribulokinase/uridine kinase domain-containing protein</fullName>
    </recommendedName>
</protein>
<dbReference type="SUPFAM" id="SSF52540">
    <property type="entry name" value="P-loop containing nucleoside triphosphate hydrolases"/>
    <property type="match status" value="1"/>
</dbReference>
<dbReference type="InterPro" id="IPR027417">
    <property type="entry name" value="P-loop_NTPase"/>
</dbReference>
<dbReference type="Proteomes" id="UP000189677">
    <property type="component" value="Chromosome"/>
</dbReference>
<reference evidence="1 2" key="1">
    <citation type="submission" date="2016-11" db="EMBL/GenBank/DDBJ databases">
        <title>Complete genome sequence of Streptomyces niveus SCSIO 3406.</title>
        <authorList>
            <person name="Zhu Q."/>
            <person name="Cheng W."/>
            <person name="Song Y."/>
            <person name="Li Q."/>
            <person name="Ju J."/>
        </authorList>
    </citation>
    <scope>NUCLEOTIDE SEQUENCE [LARGE SCALE GENOMIC DNA]</scope>
    <source>
        <strain evidence="1 2">SCSIO 3406</strain>
    </source>
</reference>
<keyword evidence="2" id="KW-1185">Reference proteome</keyword>
<evidence type="ECO:0000313" key="1">
    <source>
        <dbReference type="EMBL" id="AQU65167.1"/>
    </source>
</evidence>
<dbReference type="RefSeq" id="WP_078073654.1">
    <property type="nucleotide sequence ID" value="NZ_CP018047.1"/>
</dbReference>
<proteinExistence type="predicted"/>
<accession>A0A1U9QLW9</accession>
<evidence type="ECO:0008006" key="3">
    <source>
        <dbReference type="Google" id="ProtNLM"/>
    </source>
</evidence>
<dbReference type="Gene3D" id="3.40.50.300">
    <property type="entry name" value="P-loop containing nucleotide triphosphate hydrolases"/>
    <property type="match status" value="2"/>
</dbReference>
<sequence>MPDTSPPLLALAGGAGSGKSTLAVALAAARPATAVVHLDACFHHDTSRAPCVPVIGGEGVGVDFSDPASIDRARVEEAIGAALATGRLVVVEGTFALTLPYVRDRARWTAYVDVPADIRLARKTLRKLRASEDPGAALLGYLAHGRAAHERHVEPTARYARLLLDGTAPIPQLVGELGRFLG</sequence>
<organism evidence="1 2">
    <name type="scientific">Streptomyces niveus</name>
    <name type="common">Streptomyces spheroides</name>
    <dbReference type="NCBI Taxonomy" id="193462"/>
    <lineage>
        <taxon>Bacteria</taxon>
        <taxon>Bacillati</taxon>
        <taxon>Actinomycetota</taxon>
        <taxon>Actinomycetes</taxon>
        <taxon>Kitasatosporales</taxon>
        <taxon>Streptomycetaceae</taxon>
        <taxon>Streptomyces</taxon>
    </lineage>
</organism>
<dbReference type="EMBL" id="CP018047">
    <property type="protein sequence ID" value="AQU65167.1"/>
    <property type="molecule type" value="Genomic_DNA"/>
</dbReference>
<dbReference type="OrthoDB" id="9777642at2"/>
<dbReference type="KEGG" id="snw:BBN63_01685"/>
<evidence type="ECO:0000313" key="2">
    <source>
        <dbReference type="Proteomes" id="UP000189677"/>
    </source>
</evidence>
<dbReference type="AlphaFoldDB" id="A0A1U9QLW9"/>
<name>A0A1U9QLW9_STRNV</name>
<gene>
    <name evidence="1" type="ORF">BBN63_01685</name>
</gene>